<feature type="region of interest" description="Disordered" evidence="1">
    <location>
        <begin position="176"/>
        <end position="203"/>
    </location>
</feature>
<evidence type="ECO:0000256" key="1">
    <source>
        <dbReference type="SAM" id="MobiDB-lite"/>
    </source>
</evidence>
<dbReference type="Proteomes" id="UP001383192">
    <property type="component" value="Unassembled WGS sequence"/>
</dbReference>
<name>A0AAW0DBG4_9AGAR</name>
<gene>
    <name evidence="3" type="ORF">VNI00_006220</name>
</gene>
<organism evidence="3 4">
    <name type="scientific">Paramarasmius palmivorus</name>
    <dbReference type="NCBI Taxonomy" id="297713"/>
    <lineage>
        <taxon>Eukaryota</taxon>
        <taxon>Fungi</taxon>
        <taxon>Dikarya</taxon>
        <taxon>Basidiomycota</taxon>
        <taxon>Agaricomycotina</taxon>
        <taxon>Agaricomycetes</taxon>
        <taxon>Agaricomycetidae</taxon>
        <taxon>Agaricales</taxon>
        <taxon>Marasmiineae</taxon>
        <taxon>Marasmiaceae</taxon>
        <taxon>Paramarasmius</taxon>
    </lineage>
</organism>
<evidence type="ECO:0000313" key="4">
    <source>
        <dbReference type="Proteomes" id="UP001383192"/>
    </source>
</evidence>
<accession>A0AAW0DBG4</accession>
<keyword evidence="4" id="KW-1185">Reference proteome</keyword>
<evidence type="ECO:0000313" key="3">
    <source>
        <dbReference type="EMBL" id="KAK7047892.1"/>
    </source>
</evidence>
<feature type="compositionally biased region" description="Basic and acidic residues" evidence="1">
    <location>
        <begin position="238"/>
        <end position="257"/>
    </location>
</feature>
<feature type="domain" description="U1-type" evidence="2">
    <location>
        <begin position="205"/>
        <end position="240"/>
    </location>
</feature>
<dbReference type="InterPro" id="IPR003604">
    <property type="entry name" value="Matrin/U1-like-C_Znf_C2H2"/>
</dbReference>
<feature type="compositionally biased region" description="Low complexity" evidence="1">
    <location>
        <begin position="340"/>
        <end position="349"/>
    </location>
</feature>
<evidence type="ECO:0000259" key="2">
    <source>
        <dbReference type="SMART" id="SM00451"/>
    </source>
</evidence>
<dbReference type="GO" id="GO:0008270">
    <property type="term" value="F:zinc ion binding"/>
    <property type="evidence" value="ECO:0007669"/>
    <property type="project" value="InterPro"/>
</dbReference>
<reference evidence="3 4" key="1">
    <citation type="submission" date="2024-01" db="EMBL/GenBank/DDBJ databases">
        <title>A draft genome for a cacao thread blight-causing isolate of Paramarasmius palmivorus.</title>
        <authorList>
            <person name="Baruah I.K."/>
            <person name="Bukari Y."/>
            <person name="Amoako-Attah I."/>
            <person name="Meinhardt L.W."/>
            <person name="Bailey B.A."/>
            <person name="Cohen S.P."/>
        </authorList>
    </citation>
    <scope>NUCLEOTIDE SEQUENCE [LARGE SCALE GENOMIC DNA]</scope>
    <source>
        <strain evidence="3 4">GH-12</strain>
    </source>
</reference>
<feature type="region of interest" description="Disordered" evidence="1">
    <location>
        <begin position="326"/>
        <end position="349"/>
    </location>
</feature>
<dbReference type="AlphaFoldDB" id="A0AAW0DBG4"/>
<dbReference type="GO" id="GO:0003676">
    <property type="term" value="F:nucleic acid binding"/>
    <property type="evidence" value="ECO:0007669"/>
    <property type="project" value="InterPro"/>
</dbReference>
<comment type="caution">
    <text evidence="3">The sequence shown here is derived from an EMBL/GenBank/DDBJ whole genome shotgun (WGS) entry which is preliminary data.</text>
</comment>
<sequence length="349" mass="38800">MLTPTTTNLCHPSVLAGIEKLEKDDGRRDQKRAQAQPRYFFPSTFNVELLADWDPRPVWKPRCMAASEGIIMALRSFKQAQWEAEVLQLIEFNLPPLTTLRCVPTHLLAQQNLTRFSVSVTMSSQWSCKICNVTLQIGARKTHIRGTPHREAIIKTIPEDERWTCDVCPKTTMHINNRGSHLSGGGHQKNLLKRTQPPSRLRSPIGEWKCDICVNRSPMKSKDKDAHVRSSGHQANLLRKESGKGRDPKGSGKDRVHGSQKPSTDDPGISTGGGSSRRYRGGDGGGGSGRGSKSRGRMRGRSDYDDSYMSEDDARALLHDIDTGFGCNPSGGAYSESDFYYGPGDYDYY</sequence>
<proteinExistence type="predicted"/>
<feature type="region of interest" description="Disordered" evidence="1">
    <location>
        <begin position="219"/>
        <end position="307"/>
    </location>
</feature>
<feature type="domain" description="U1-type" evidence="2">
    <location>
        <begin position="123"/>
        <end position="156"/>
    </location>
</feature>
<protein>
    <recommendedName>
        <fullName evidence="2">U1-type domain-containing protein</fullName>
    </recommendedName>
</protein>
<feature type="domain" description="U1-type" evidence="2">
    <location>
        <begin position="160"/>
        <end position="194"/>
    </location>
</feature>
<dbReference type="EMBL" id="JAYKXP010000018">
    <property type="protein sequence ID" value="KAK7047892.1"/>
    <property type="molecule type" value="Genomic_DNA"/>
</dbReference>
<dbReference type="SMART" id="SM00451">
    <property type="entry name" value="ZnF_U1"/>
    <property type="match status" value="3"/>
</dbReference>